<keyword evidence="2" id="KW-1185">Reference proteome</keyword>
<evidence type="ECO:0000313" key="2">
    <source>
        <dbReference type="Proteomes" id="UP000790709"/>
    </source>
</evidence>
<dbReference type="EMBL" id="MU266338">
    <property type="protein sequence ID" value="KAH7929762.1"/>
    <property type="molecule type" value="Genomic_DNA"/>
</dbReference>
<reference evidence="1" key="1">
    <citation type="journal article" date="2021" name="New Phytol.">
        <title>Evolutionary innovations through gain and loss of genes in the ectomycorrhizal Boletales.</title>
        <authorList>
            <person name="Wu G."/>
            <person name="Miyauchi S."/>
            <person name="Morin E."/>
            <person name="Kuo A."/>
            <person name="Drula E."/>
            <person name="Varga T."/>
            <person name="Kohler A."/>
            <person name="Feng B."/>
            <person name="Cao Y."/>
            <person name="Lipzen A."/>
            <person name="Daum C."/>
            <person name="Hundley H."/>
            <person name="Pangilinan J."/>
            <person name="Johnson J."/>
            <person name="Barry K."/>
            <person name="LaButti K."/>
            <person name="Ng V."/>
            <person name="Ahrendt S."/>
            <person name="Min B."/>
            <person name="Choi I.G."/>
            <person name="Park H."/>
            <person name="Plett J.M."/>
            <person name="Magnuson J."/>
            <person name="Spatafora J.W."/>
            <person name="Nagy L.G."/>
            <person name="Henrissat B."/>
            <person name="Grigoriev I.V."/>
            <person name="Yang Z.L."/>
            <person name="Xu J."/>
            <person name="Martin F.M."/>
        </authorList>
    </citation>
    <scope>NUCLEOTIDE SEQUENCE</scope>
    <source>
        <strain evidence="1">KUC20120723A-06</strain>
    </source>
</reference>
<protein>
    <submittedName>
        <fullName evidence="1">Uncharacterized protein</fullName>
    </submittedName>
</protein>
<proteinExistence type="predicted"/>
<gene>
    <name evidence="1" type="ORF">BV22DRAFT_1043692</name>
</gene>
<organism evidence="1 2">
    <name type="scientific">Leucogyrophana mollusca</name>
    <dbReference type="NCBI Taxonomy" id="85980"/>
    <lineage>
        <taxon>Eukaryota</taxon>
        <taxon>Fungi</taxon>
        <taxon>Dikarya</taxon>
        <taxon>Basidiomycota</taxon>
        <taxon>Agaricomycotina</taxon>
        <taxon>Agaricomycetes</taxon>
        <taxon>Agaricomycetidae</taxon>
        <taxon>Boletales</taxon>
        <taxon>Boletales incertae sedis</taxon>
        <taxon>Leucogyrophana</taxon>
    </lineage>
</organism>
<comment type="caution">
    <text evidence="1">The sequence shown here is derived from an EMBL/GenBank/DDBJ whole genome shotgun (WGS) entry which is preliminary data.</text>
</comment>
<accession>A0ACB8BY32</accession>
<name>A0ACB8BY32_9AGAM</name>
<evidence type="ECO:0000313" key="1">
    <source>
        <dbReference type="EMBL" id="KAH7929762.1"/>
    </source>
</evidence>
<dbReference type="Proteomes" id="UP000790709">
    <property type="component" value="Unassembled WGS sequence"/>
</dbReference>
<sequence>MQFKFAPIFRANFAASFCTASVAGVPSDESSLAVCFPIVDLKDLSSPTVPTTGDKKTIQKVEAKQRKVQRKWAPRAQNRIPALAAAQWLLNVTQAGLSLPNTLNINLVNGFNGSESTDQVDHVTFDFSASARGGTSRAHGFEATNPSAGEFLLLTTVSSTRDVPISFPRLRRLVDEVRSSWPLTEIWSSSWKSVSPPIVRASPRIMHRKNIQAYATYRGA</sequence>